<dbReference type="PROSITE" id="PS51186">
    <property type="entry name" value="GNAT"/>
    <property type="match status" value="1"/>
</dbReference>
<dbReference type="InterPro" id="IPR050680">
    <property type="entry name" value="YpeA/RimI_acetyltransf"/>
</dbReference>
<evidence type="ECO:0000259" key="3">
    <source>
        <dbReference type="PROSITE" id="PS51186"/>
    </source>
</evidence>
<feature type="domain" description="N-acetyltransferase" evidence="3">
    <location>
        <begin position="3"/>
        <end position="166"/>
    </location>
</feature>
<dbReference type="Gene3D" id="3.40.630.30">
    <property type="match status" value="1"/>
</dbReference>
<dbReference type="PANTHER" id="PTHR43420">
    <property type="entry name" value="ACETYLTRANSFERASE"/>
    <property type="match status" value="1"/>
</dbReference>
<dbReference type="RefSeq" id="WP_311672502.1">
    <property type="nucleotide sequence ID" value="NZ_JAVREQ010000004.1"/>
</dbReference>
<accession>A0ABU2NNT9</accession>
<protein>
    <submittedName>
        <fullName evidence="4">GNAT family N-acetyltransferase</fullName>
        <ecNumber evidence="4">2.3.1.-</ecNumber>
    </submittedName>
</protein>
<evidence type="ECO:0000256" key="1">
    <source>
        <dbReference type="ARBA" id="ARBA00022679"/>
    </source>
</evidence>
<dbReference type="InterPro" id="IPR000182">
    <property type="entry name" value="GNAT_dom"/>
</dbReference>
<name>A0ABU2NNT9_9ACTN</name>
<sequence length="175" mass="19692">MEYRIREAHAGDWRRLRELRLAALADPLAPVAFNERYEVAAGKPPSFWRGRAGQARNGRPITTLAAELPDGSWAGMLVVFVEDGEAHVVAVYLRPEHRGDGLAERLFDTAQAWAWARTDVVRMRLDVHQGNPRAEAFYRRYGFARTGASKPDPNDAAALEWEMVLERPPSEAQGR</sequence>
<keyword evidence="2 4" id="KW-0012">Acyltransferase</keyword>
<evidence type="ECO:0000313" key="4">
    <source>
        <dbReference type="EMBL" id="MDT0378646.1"/>
    </source>
</evidence>
<dbReference type="SUPFAM" id="SSF55729">
    <property type="entry name" value="Acyl-CoA N-acyltransferases (Nat)"/>
    <property type="match status" value="1"/>
</dbReference>
<dbReference type="InterPro" id="IPR016181">
    <property type="entry name" value="Acyl_CoA_acyltransferase"/>
</dbReference>
<reference evidence="5" key="1">
    <citation type="submission" date="2023-07" db="EMBL/GenBank/DDBJ databases">
        <title>30 novel species of actinomycetes from the DSMZ collection.</title>
        <authorList>
            <person name="Nouioui I."/>
        </authorList>
    </citation>
    <scope>NUCLEOTIDE SEQUENCE [LARGE SCALE GENOMIC DNA]</scope>
    <source>
        <strain evidence="5">DSM 42041</strain>
    </source>
</reference>
<evidence type="ECO:0000313" key="5">
    <source>
        <dbReference type="Proteomes" id="UP001183414"/>
    </source>
</evidence>
<keyword evidence="1 4" id="KW-0808">Transferase</keyword>
<dbReference type="CDD" id="cd04301">
    <property type="entry name" value="NAT_SF"/>
    <property type="match status" value="1"/>
</dbReference>
<comment type="caution">
    <text evidence="4">The sequence shown here is derived from an EMBL/GenBank/DDBJ whole genome shotgun (WGS) entry which is preliminary data.</text>
</comment>
<dbReference type="EC" id="2.3.1.-" evidence="4"/>
<dbReference type="Pfam" id="PF00583">
    <property type="entry name" value="Acetyltransf_1"/>
    <property type="match status" value="1"/>
</dbReference>
<keyword evidence="5" id="KW-1185">Reference proteome</keyword>
<dbReference type="Proteomes" id="UP001183414">
    <property type="component" value="Unassembled WGS sequence"/>
</dbReference>
<proteinExistence type="predicted"/>
<dbReference type="EMBL" id="JAVREQ010000004">
    <property type="protein sequence ID" value="MDT0378646.1"/>
    <property type="molecule type" value="Genomic_DNA"/>
</dbReference>
<gene>
    <name evidence="4" type="ORF">RM572_07610</name>
</gene>
<dbReference type="GO" id="GO:0016746">
    <property type="term" value="F:acyltransferase activity"/>
    <property type="evidence" value="ECO:0007669"/>
    <property type="project" value="UniProtKB-KW"/>
</dbReference>
<evidence type="ECO:0000256" key="2">
    <source>
        <dbReference type="ARBA" id="ARBA00023315"/>
    </source>
</evidence>
<organism evidence="4 5">
    <name type="scientific">Streptomyces hazeniae</name>
    <dbReference type="NCBI Taxonomy" id="3075538"/>
    <lineage>
        <taxon>Bacteria</taxon>
        <taxon>Bacillati</taxon>
        <taxon>Actinomycetota</taxon>
        <taxon>Actinomycetes</taxon>
        <taxon>Kitasatosporales</taxon>
        <taxon>Streptomycetaceae</taxon>
        <taxon>Streptomyces</taxon>
    </lineage>
</organism>